<name>Q9AN34_BRAJP</name>
<evidence type="ECO:0000313" key="1">
    <source>
        <dbReference type="EMBL" id="AAG60944.1"/>
    </source>
</evidence>
<accession>Q9AN34</accession>
<proteinExistence type="predicted"/>
<gene>
    <name evidence="1" type="primary">id590</name>
</gene>
<protein>
    <submittedName>
        <fullName evidence="1">ID590</fullName>
    </submittedName>
</protein>
<dbReference type="EMBL" id="AH010242">
    <property type="protein sequence ID" value="AAG60944.1"/>
    <property type="molecule type" value="Genomic_DNA"/>
</dbReference>
<dbReference type="AlphaFoldDB" id="Q9AN34"/>
<reference evidence="1" key="1">
    <citation type="journal article" date="2001" name="J. Bacteriol.">
        <title>Potential symbiosis-specific genes uncovered by sequencing a 410-kb DNA region of the Bradyrhizobium japonicum chromosome.</title>
        <authorList>
            <person name="Gottfert M."/>
            <person name="Rothlisberger S."/>
            <person name="Kundig C."/>
            <person name="Beck C."/>
            <person name="Marty R."/>
            <person name="Hennecke H."/>
        </authorList>
    </citation>
    <scope>NUCLEOTIDE SEQUENCE</scope>
    <source>
        <strain evidence="1">110spc4</strain>
    </source>
</reference>
<sequence length="64" mass="7383">MTRSKTTARRNRHSPLQFTGRAKSRFEGIALVKCPEISEWGASFREADEPRPNAWFDVENAVEF</sequence>
<organism evidence="1">
    <name type="scientific">Bradyrhizobium japonicum</name>
    <dbReference type="NCBI Taxonomy" id="375"/>
    <lineage>
        <taxon>Bacteria</taxon>
        <taxon>Pseudomonadati</taxon>
        <taxon>Pseudomonadota</taxon>
        <taxon>Alphaproteobacteria</taxon>
        <taxon>Hyphomicrobiales</taxon>
        <taxon>Nitrobacteraceae</taxon>
        <taxon>Bradyrhizobium</taxon>
    </lineage>
</organism>